<keyword evidence="5" id="KW-1133">Transmembrane helix</keyword>
<feature type="compositionally biased region" description="Basic and acidic residues" evidence="4">
    <location>
        <begin position="655"/>
        <end position="679"/>
    </location>
</feature>
<sequence length="1018" mass="115431">LYGEILLCRDNVTHEQVVIKKIDQDASAARTTVQRQRVVLEDTHFELFVNQTLREEGGHPNVLTMQTTFAADGYDHFVFEYCHRGALFDVMENAVDKQLDTMQAERYFVQILAGLKFIHAAGFAHRDLSLENILVDANDTCKICDFGLTVDINSRPVDRVGKPYYIAPEVFDNVAPYDPSKADVWSLGIILFLLLTGVPLVNLPSKMDESFAFLTRFGLKKLIKGWELEDFVSDEATNLLEKMLCIHPHQRCTLQEVAQHPYELDLDSDTSDEGDDVGRECMLSQVLAVVGIASVLGFIGLVALEFHTPQNSMLTLVQESRDEGTLPMFAWRTESDVLASEDALDALIQGSVPSAMWLHYKGTMALLLRLLQTINYFSTIPIRSTQDMTCFSLLCITAAVMVIMKQESSLVEQYKMPACLEATVCHRNTSITFNGDPGTRRFMLQTSTRYGLMYSNAIALKRMPQWSSPTSFLAQHSLPNVRVQPPPSSLVTSMSLEYLLDVAIQIEHPNFPQEYLDAEDGKMASPTGSTDSDRRRPHAPSDDDDVSVKVECTDNTSMLKPTFKYRKAEAARRRRLAIDRRNERRHIVPRSTMNDVATTGNIDRNKTKNRISAASYRENRDKRVSFILNELAQLQDEFPHLQSKPWTPVKKQKSAMREGETKDQYRKRTNRESAADSRFHQQQRLQHLTRELARLRARLKKIYLHFEEGDEANHLTLKLTIPSKWSGATVDRLKEFFLDTYNERKPDNKVDPNAYHLERSENRALRGDETIHDTIKNRDDIYVKLGPSTYKHKKDLADGTFARERLAPKDLVQCKNFGCREKFNPAENHASACKHHTKPPTFHDTKKGWQCCTEKLVYDWEQFELIEPCAVGFHSTTGIAPPPKEESTGFGAPVLVVPAPAVKSIDEYNQNNPNAVTAVSAAAPYDVPSRAWLTRTHRKSKPAAVRTDGKARCVNYGCQKEYVVAENNERACPHHVGAPIFRDAGKHWSCCPKIVKYDFDEFLKIPPCVVTAHTDQRA</sequence>
<comment type="caution">
    <text evidence="8">The sequence shown here is derived from an EMBL/GenBank/DDBJ whole genome shotgun (WGS) entry which is preliminary data.</text>
</comment>
<dbReference type="GO" id="GO:0046872">
    <property type="term" value="F:metal ion binding"/>
    <property type="evidence" value="ECO:0007669"/>
    <property type="project" value="UniProtKB-KW"/>
</dbReference>
<keyword evidence="1" id="KW-0479">Metal-binding</keyword>
<dbReference type="InterPro" id="IPR011009">
    <property type="entry name" value="Kinase-like_dom_sf"/>
</dbReference>
<dbReference type="InterPro" id="IPR007051">
    <property type="entry name" value="CHORD_dom"/>
</dbReference>
<dbReference type="SUPFAM" id="SSF56112">
    <property type="entry name" value="Protein kinase-like (PK-like)"/>
    <property type="match status" value="1"/>
</dbReference>
<feature type="domain" description="CHORD" evidence="7">
    <location>
        <begin position="814"/>
        <end position="874"/>
    </location>
</feature>
<dbReference type="PROSITE" id="PS51401">
    <property type="entry name" value="CHORD"/>
    <property type="match status" value="2"/>
</dbReference>
<evidence type="ECO:0000256" key="3">
    <source>
        <dbReference type="ARBA" id="ARBA00022833"/>
    </source>
</evidence>
<dbReference type="PANTHER" id="PTHR46983">
    <property type="entry name" value="CYSTEINE AND HISTIDINE-RICH DOMAIN-CONTAINING PROTEIN 1"/>
    <property type="match status" value="1"/>
</dbReference>
<dbReference type="VEuPathDB" id="FungiDB:H310_06184"/>
<dbReference type="AlphaFoldDB" id="A0A3R6YTE8"/>
<reference evidence="8 9" key="1">
    <citation type="submission" date="2018-08" db="EMBL/GenBank/DDBJ databases">
        <title>Aphanomyces genome sequencing and annotation.</title>
        <authorList>
            <person name="Minardi D."/>
            <person name="Oidtmann B."/>
            <person name="Van Der Giezen M."/>
            <person name="Studholme D.J."/>
        </authorList>
    </citation>
    <scope>NUCLEOTIDE SEQUENCE [LARGE SCALE GENOMIC DNA]</scope>
    <source>
        <strain evidence="8 9">NJM0002</strain>
    </source>
</reference>
<dbReference type="InterPro" id="IPR039790">
    <property type="entry name" value="CHRD1"/>
</dbReference>
<feature type="non-terminal residue" evidence="8">
    <location>
        <position position="1"/>
    </location>
</feature>
<feature type="domain" description="Protein kinase" evidence="6">
    <location>
        <begin position="1"/>
        <end position="263"/>
    </location>
</feature>
<dbReference type="VEuPathDB" id="FungiDB:H310_06182"/>
<dbReference type="InterPro" id="IPR000719">
    <property type="entry name" value="Prot_kinase_dom"/>
</dbReference>
<evidence type="ECO:0000259" key="6">
    <source>
        <dbReference type="PROSITE" id="PS50011"/>
    </source>
</evidence>
<keyword evidence="5" id="KW-0812">Transmembrane</keyword>
<organism evidence="8 9">
    <name type="scientific">Aphanomyces invadans</name>
    <dbReference type="NCBI Taxonomy" id="157072"/>
    <lineage>
        <taxon>Eukaryota</taxon>
        <taxon>Sar</taxon>
        <taxon>Stramenopiles</taxon>
        <taxon>Oomycota</taxon>
        <taxon>Saprolegniomycetes</taxon>
        <taxon>Saprolegniales</taxon>
        <taxon>Verrucalvaceae</taxon>
        <taxon>Aphanomyces</taxon>
    </lineage>
</organism>
<proteinExistence type="predicted"/>
<keyword evidence="3" id="KW-0862">Zinc</keyword>
<feature type="transmembrane region" description="Helical" evidence="5">
    <location>
        <begin position="184"/>
        <end position="203"/>
    </location>
</feature>
<dbReference type="GO" id="GO:0004672">
    <property type="term" value="F:protein kinase activity"/>
    <property type="evidence" value="ECO:0007669"/>
    <property type="project" value="InterPro"/>
</dbReference>
<dbReference type="VEuPathDB" id="FungiDB:H310_06183"/>
<name>A0A3R6YTE8_9STRA</name>
<evidence type="ECO:0000256" key="1">
    <source>
        <dbReference type="ARBA" id="ARBA00022723"/>
    </source>
</evidence>
<gene>
    <name evidence="8" type="ORF">DYB32_008777</name>
</gene>
<evidence type="ECO:0000256" key="4">
    <source>
        <dbReference type="SAM" id="MobiDB-lite"/>
    </source>
</evidence>
<accession>A0A3R6YTE8</accession>
<evidence type="ECO:0000313" key="8">
    <source>
        <dbReference type="EMBL" id="RHY24605.1"/>
    </source>
</evidence>
<evidence type="ECO:0000256" key="5">
    <source>
        <dbReference type="SAM" id="Phobius"/>
    </source>
</evidence>
<dbReference type="Pfam" id="PF00069">
    <property type="entry name" value="Pkinase"/>
    <property type="match status" value="1"/>
</dbReference>
<dbReference type="PANTHER" id="PTHR46983:SF3">
    <property type="entry name" value="CHPADIPLOID STATE MAINTENANCE PROTEIN CHPA"/>
    <property type="match status" value="1"/>
</dbReference>
<keyword evidence="2" id="KW-0677">Repeat</keyword>
<feature type="region of interest" description="Disordered" evidence="4">
    <location>
        <begin position="642"/>
        <end position="682"/>
    </location>
</feature>
<dbReference type="VEuPathDB" id="FungiDB:H310_06185"/>
<feature type="domain" description="CHORD" evidence="7">
    <location>
        <begin position="953"/>
        <end position="1013"/>
    </location>
</feature>
<evidence type="ECO:0008006" key="10">
    <source>
        <dbReference type="Google" id="ProtNLM"/>
    </source>
</evidence>
<protein>
    <recommendedName>
        <fullName evidence="10">Protein kinase domain-containing protein</fullName>
    </recommendedName>
</protein>
<dbReference type="Gene3D" id="4.10.1130.20">
    <property type="match status" value="2"/>
</dbReference>
<feature type="region of interest" description="Disordered" evidence="4">
    <location>
        <begin position="519"/>
        <end position="547"/>
    </location>
</feature>
<keyword evidence="9" id="KW-1185">Reference proteome</keyword>
<dbReference type="EMBL" id="QUSY01001542">
    <property type="protein sequence ID" value="RHY24605.1"/>
    <property type="molecule type" value="Genomic_DNA"/>
</dbReference>
<dbReference type="PROSITE" id="PS50011">
    <property type="entry name" value="PROTEIN_KINASE_DOM"/>
    <property type="match status" value="1"/>
</dbReference>
<feature type="transmembrane region" description="Helical" evidence="5">
    <location>
        <begin position="286"/>
        <end position="304"/>
    </location>
</feature>
<dbReference type="GO" id="GO:0005524">
    <property type="term" value="F:ATP binding"/>
    <property type="evidence" value="ECO:0007669"/>
    <property type="project" value="InterPro"/>
</dbReference>
<dbReference type="Pfam" id="PF04968">
    <property type="entry name" value="CHORD"/>
    <property type="match status" value="2"/>
</dbReference>
<evidence type="ECO:0000256" key="2">
    <source>
        <dbReference type="ARBA" id="ARBA00022737"/>
    </source>
</evidence>
<dbReference type="Gene3D" id="1.10.510.10">
    <property type="entry name" value="Transferase(Phosphotransferase) domain 1"/>
    <property type="match status" value="1"/>
</dbReference>
<evidence type="ECO:0000313" key="9">
    <source>
        <dbReference type="Proteomes" id="UP000285060"/>
    </source>
</evidence>
<keyword evidence="5" id="KW-0472">Membrane</keyword>
<dbReference type="Proteomes" id="UP000285060">
    <property type="component" value="Unassembled WGS sequence"/>
</dbReference>
<evidence type="ECO:0000259" key="7">
    <source>
        <dbReference type="PROSITE" id="PS51401"/>
    </source>
</evidence>